<reference evidence="2 3" key="1">
    <citation type="submission" date="2024-04" db="EMBL/GenBank/DDBJ databases">
        <title>Tritrichomonas musculus Genome.</title>
        <authorList>
            <person name="Alves-Ferreira E."/>
            <person name="Grigg M."/>
            <person name="Lorenzi H."/>
            <person name="Galac M."/>
        </authorList>
    </citation>
    <scope>NUCLEOTIDE SEQUENCE [LARGE SCALE GENOMIC DNA]</scope>
    <source>
        <strain evidence="2 3">EAF2021</strain>
    </source>
</reference>
<dbReference type="InterPro" id="IPR018289">
    <property type="entry name" value="MULE_transposase_dom"/>
</dbReference>
<evidence type="ECO:0000259" key="1">
    <source>
        <dbReference type="Pfam" id="PF10551"/>
    </source>
</evidence>
<evidence type="ECO:0000313" key="2">
    <source>
        <dbReference type="EMBL" id="KAK8842935.1"/>
    </source>
</evidence>
<proteinExistence type="predicted"/>
<sequence>MCTENQIQYWIKDLRPEHSGNLAHLKLMKDDINPSHQRLWGRIYDEMSGILILMTDLHENFLIKADIWLVDGTFKTAPQGFEQVLNIMGVNLIDKVYLTCGLILLKSKKKDDYVKGFQLFLSQIISSLHNLRLKVVITDFERALMKSISDTINLFHLEEELSHHIKIQGCLFIFSQCLVKTFSKYYPKKNVTEEMKKVLYVLLYSPYLKWNELNKFTNKLLDIHSEVNQFLLYFQKVWLRNKEI</sequence>
<accession>A0ABR2H9N9</accession>
<dbReference type="Proteomes" id="UP001470230">
    <property type="component" value="Unassembled WGS sequence"/>
</dbReference>
<dbReference type="EMBL" id="JAPFFF010000037">
    <property type="protein sequence ID" value="KAK8842935.1"/>
    <property type="molecule type" value="Genomic_DNA"/>
</dbReference>
<feature type="domain" description="MULE transposase" evidence="1">
    <location>
        <begin position="67"/>
        <end position="152"/>
    </location>
</feature>
<protein>
    <recommendedName>
        <fullName evidence="1">MULE transposase domain-containing protein</fullName>
    </recommendedName>
</protein>
<keyword evidence="3" id="KW-1185">Reference proteome</keyword>
<name>A0ABR2H9N9_9EUKA</name>
<evidence type="ECO:0000313" key="3">
    <source>
        <dbReference type="Proteomes" id="UP001470230"/>
    </source>
</evidence>
<dbReference type="Pfam" id="PF10551">
    <property type="entry name" value="MULE"/>
    <property type="match status" value="1"/>
</dbReference>
<comment type="caution">
    <text evidence="2">The sequence shown here is derived from an EMBL/GenBank/DDBJ whole genome shotgun (WGS) entry which is preliminary data.</text>
</comment>
<gene>
    <name evidence="2" type="ORF">M9Y10_025801</name>
</gene>
<organism evidence="2 3">
    <name type="scientific">Tritrichomonas musculus</name>
    <dbReference type="NCBI Taxonomy" id="1915356"/>
    <lineage>
        <taxon>Eukaryota</taxon>
        <taxon>Metamonada</taxon>
        <taxon>Parabasalia</taxon>
        <taxon>Tritrichomonadida</taxon>
        <taxon>Tritrichomonadidae</taxon>
        <taxon>Tritrichomonas</taxon>
    </lineage>
</organism>